<comment type="caution">
    <text evidence="1">The sequence shown here is derived from an EMBL/GenBank/DDBJ whole genome shotgun (WGS) entry which is preliminary data.</text>
</comment>
<gene>
    <name evidence="1" type="ORF">F4820DRAFT_250432</name>
</gene>
<accession>A0ACB9Z452</accession>
<dbReference type="Proteomes" id="UP001497700">
    <property type="component" value="Unassembled WGS sequence"/>
</dbReference>
<name>A0ACB9Z452_9PEZI</name>
<protein>
    <submittedName>
        <fullName evidence="1">HET-domain-containing protein</fullName>
    </submittedName>
</protein>
<organism evidence="1 2">
    <name type="scientific">Hypoxylon rubiginosum</name>
    <dbReference type="NCBI Taxonomy" id="110542"/>
    <lineage>
        <taxon>Eukaryota</taxon>
        <taxon>Fungi</taxon>
        <taxon>Dikarya</taxon>
        <taxon>Ascomycota</taxon>
        <taxon>Pezizomycotina</taxon>
        <taxon>Sordariomycetes</taxon>
        <taxon>Xylariomycetidae</taxon>
        <taxon>Xylariales</taxon>
        <taxon>Hypoxylaceae</taxon>
        <taxon>Hypoxylon</taxon>
    </lineage>
</organism>
<evidence type="ECO:0000313" key="1">
    <source>
        <dbReference type="EMBL" id="KAI4866515.1"/>
    </source>
</evidence>
<keyword evidence="2" id="KW-1185">Reference proteome</keyword>
<evidence type="ECO:0000313" key="2">
    <source>
        <dbReference type="Proteomes" id="UP001497700"/>
    </source>
</evidence>
<sequence>MWLLNAKTTRLHQFLEAVAPPYAILSHTWGDTEVTFADIQGAQQSYKQKDGWKKIKQCCRQTLLDGFEYVWIDTCCIDKSSSAELQEAINSMFRWYQRSQVCYAYLVDVKPGDEPMAADSSFRRTRWLKRGWTLQELIAPRLLIFFNAAWDVMGTWYRLRSVISSITGIGVSMFEGSPLSASRALRGASIAQKMSWAAGRSTTRPEDIAYCLLGLFDVNMPMLYGEGTKAFTRLQEEIMESSDDQSILAWGLGKPLSEPWGASHALATSPDDFAACSNLISFGAAEPGDSFTMTQRGLELHLPTIDLRQNGAILYCLLNCAVADHTADSNVRVLALPLLQSDLVNLQPSSQNNAWNDSNISKTDEYTRMSLAMPLWVPIRSLRGRQRKTVYLPRLRLYKPLGTQYAVVNMGMESIELPAEYSVVGSWPPAVAGDDLLQCPFEQTALPYDGCAMIHIARAFQSEFILILGYNYRSLEPPQPLTIPVPEPDWLTRTLDIVRSTAATVAGIAVENLAGDSKLAELGIDSLASMEMLHLLRVRMGLPVYTDSLLGCITLADVATNIMRPPTAPPDSAEYDDASRWTLRRGIENVEFSLTEVGPGASLLEFVGKTAASREEWKDLMFRKPREVRMNHKLKEIYEAALAFDSDMMANVMLEAGVASNKFGLNLTQLAADGQSSAASSCRAS</sequence>
<dbReference type="EMBL" id="MU393458">
    <property type="protein sequence ID" value="KAI4866515.1"/>
    <property type="molecule type" value="Genomic_DNA"/>
</dbReference>
<reference evidence="1 2" key="1">
    <citation type="journal article" date="2022" name="New Phytol.">
        <title>Ecological generalism drives hyperdiversity of secondary metabolite gene clusters in xylarialean endophytes.</title>
        <authorList>
            <person name="Franco M.E.E."/>
            <person name="Wisecaver J.H."/>
            <person name="Arnold A.E."/>
            <person name="Ju Y.M."/>
            <person name="Slot J.C."/>
            <person name="Ahrendt S."/>
            <person name="Moore L.P."/>
            <person name="Eastman K.E."/>
            <person name="Scott K."/>
            <person name="Konkel Z."/>
            <person name="Mondo S.J."/>
            <person name="Kuo A."/>
            <person name="Hayes R.D."/>
            <person name="Haridas S."/>
            <person name="Andreopoulos B."/>
            <person name="Riley R."/>
            <person name="LaButti K."/>
            <person name="Pangilinan J."/>
            <person name="Lipzen A."/>
            <person name="Amirebrahimi M."/>
            <person name="Yan J."/>
            <person name="Adam C."/>
            <person name="Keymanesh K."/>
            <person name="Ng V."/>
            <person name="Louie K."/>
            <person name="Northen T."/>
            <person name="Drula E."/>
            <person name="Henrissat B."/>
            <person name="Hsieh H.M."/>
            <person name="Youens-Clark K."/>
            <person name="Lutzoni F."/>
            <person name="Miadlikowska J."/>
            <person name="Eastwood D.C."/>
            <person name="Hamelin R.C."/>
            <person name="Grigoriev I.V."/>
            <person name="U'Ren J.M."/>
        </authorList>
    </citation>
    <scope>NUCLEOTIDE SEQUENCE [LARGE SCALE GENOMIC DNA]</scope>
    <source>
        <strain evidence="1 2">CBS 119005</strain>
    </source>
</reference>
<proteinExistence type="predicted"/>